<dbReference type="EMBL" id="CAAALY010011334">
    <property type="protein sequence ID" value="VEL11274.1"/>
    <property type="molecule type" value="Genomic_DNA"/>
</dbReference>
<dbReference type="InterPro" id="IPR019787">
    <property type="entry name" value="Znf_PHD-finger"/>
</dbReference>
<dbReference type="Gene3D" id="2.30.30.1150">
    <property type="match status" value="1"/>
</dbReference>
<gene>
    <name evidence="6" type="ORF">PXEA_LOCUS4714</name>
</gene>
<evidence type="ECO:0000256" key="1">
    <source>
        <dbReference type="ARBA" id="ARBA00022723"/>
    </source>
</evidence>
<feature type="domain" description="PHD-type" evidence="5">
    <location>
        <begin position="151"/>
        <end position="190"/>
    </location>
</feature>
<keyword evidence="7" id="KW-1185">Reference proteome</keyword>
<organism evidence="6 7">
    <name type="scientific">Protopolystoma xenopodis</name>
    <dbReference type="NCBI Taxonomy" id="117903"/>
    <lineage>
        <taxon>Eukaryota</taxon>
        <taxon>Metazoa</taxon>
        <taxon>Spiralia</taxon>
        <taxon>Lophotrochozoa</taxon>
        <taxon>Platyhelminthes</taxon>
        <taxon>Monogenea</taxon>
        <taxon>Polyopisthocotylea</taxon>
        <taxon>Polystomatidea</taxon>
        <taxon>Polystomatidae</taxon>
        <taxon>Protopolystoma</taxon>
    </lineage>
</organism>
<evidence type="ECO:0000256" key="4">
    <source>
        <dbReference type="SAM" id="MobiDB-lite"/>
    </source>
</evidence>
<dbReference type="AlphaFoldDB" id="A0A3S5AAD9"/>
<keyword evidence="3" id="KW-0862">Zinc</keyword>
<keyword evidence="1" id="KW-0479">Metal-binding</keyword>
<comment type="caution">
    <text evidence="6">The sequence shown here is derived from an EMBL/GenBank/DDBJ whole genome shotgun (WGS) entry which is preliminary data.</text>
</comment>
<dbReference type="InterPro" id="IPR011011">
    <property type="entry name" value="Znf_FYVE_PHD"/>
</dbReference>
<proteinExistence type="predicted"/>
<evidence type="ECO:0000313" key="7">
    <source>
        <dbReference type="Proteomes" id="UP000784294"/>
    </source>
</evidence>
<evidence type="ECO:0000256" key="3">
    <source>
        <dbReference type="ARBA" id="ARBA00022833"/>
    </source>
</evidence>
<keyword evidence="2" id="KW-0863">Zinc-finger</keyword>
<reference evidence="6" key="1">
    <citation type="submission" date="2018-11" db="EMBL/GenBank/DDBJ databases">
        <authorList>
            <consortium name="Pathogen Informatics"/>
        </authorList>
    </citation>
    <scope>NUCLEOTIDE SEQUENCE</scope>
</reference>
<protein>
    <recommendedName>
        <fullName evidence="5">PHD-type domain-containing protein</fullName>
    </recommendedName>
</protein>
<name>A0A3S5AAD9_9PLAT</name>
<evidence type="ECO:0000256" key="2">
    <source>
        <dbReference type="ARBA" id="ARBA00022771"/>
    </source>
</evidence>
<accession>A0A3S5AAD9</accession>
<dbReference type="Proteomes" id="UP000784294">
    <property type="component" value="Unassembled WGS sequence"/>
</dbReference>
<feature type="region of interest" description="Disordered" evidence="4">
    <location>
        <begin position="17"/>
        <end position="48"/>
    </location>
</feature>
<evidence type="ECO:0000259" key="5">
    <source>
        <dbReference type="Pfam" id="PF00628"/>
    </source>
</evidence>
<feature type="compositionally biased region" description="Polar residues" evidence="4">
    <location>
        <begin position="94"/>
        <end position="103"/>
    </location>
</feature>
<feature type="region of interest" description="Disordered" evidence="4">
    <location>
        <begin position="91"/>
        <end position="124"/>
    </location>
</feature>
<dbReference type="SUPFAM" id="SSF57903">
    <property type="entry name" value="FYVE/PHD zinc finger"/>
    <property type="match status" value="1"/>
</dbReference>
<evidence type="ECO:0000313" key="6">
    <source>
        <dbReference type="EMBL" id="VEL11274.1"/>
    </source>
</evidence>
<dbReference type="OrthoDB" id="6287393at2759"/>
<dbReference type="GO" id="GO:0008270">
    <property type="term" value="F:zinc ion binding"/>
    <property type="evidence" value="ECO:0007669"/>
    <property type="project" value="UniProtKB-KW"/>
</dbReference>
<sequence length="194" mass="21381">MKGLTYLSELDQMMMHSGSVPENVSGPIHVHDNNGTNESSGPSGHHLISTNFFPTPTKYIGTSTSRRSSQSLRRVYSRLPASQSISVYRRKTSEANSLTTRSPFSGDRFKMGSNTESQLGPKPLPCSLLPDPVAKAGTKESATIDVIVQSCIVCHKWEDQHLITLCDTCNSAFHLACLDPPLTRMPRKTKLYGW</sequence>
<dbReference type="Pfam" id="PF00628">
    <property type="entry name" value="PHD"/>
    <property type="match status" value="1"/>
</dbReference>
<feature type="compositionally biased region" description="Polar residues" evidence="4">
    <location>
        <begin position="33"/>
        <end position="48"/>
    </location>
</feature>